<comment type="similarity">
    <text evidence="2">Belongs to the KdsC family.</text>
</comment>
<dbReference type="PIRSF" id="PIRSF006118">
    <property type="entry name" value="KDO8-P_Ptase"/>
    <property type="match status" value="1"/>
</dbReference>
<dbReference type="SUPFAM" id="SSF56784">
    <property type="entry name" value="HAD-like"/>
    <property type="match status" value="1"/>
</dbReference>
<evidence type="ECO:0000256" key="6">
    <source>
        <dbReference type="ARBA" id="ARBA00022842"/>
    </source>
</evidence>
<accession>A0ABX0EX58</accession>
<evidence type="ECO:0000256" key="3">
    <source>
        <dbReference type="ARBA" id="ARBA00011881"/>
    </source>
</evidence>
<evidence type="ECO:0000256" key="4">
    <source>
        <dbReference type="ARBA" id="ARBA00022723"/>
    </source>
</evidence>
<evidence type="ECO:0000256" key="2">
    <source>
        <dbReference type="ARBA" id="ARBA00005893"/>
    </source>
</evidence>
<dbReference type="CDD" id="cd01630">
    <property type="entry name" value="HAD_KDO-like"/>
    <property type="match status" value="1"/>
</dbReference>
<dbReference type="EMBL" id="SEWW01000004">
    <property type="protein sequence ID" value="NGZ44510.1"/>
    <property type="molecule type" value="Genomic_DNA"/>
</dbReference>
<evidence type="ECO:0000313" key="7">
    <source>
        <dbReference type="EMBL" id="NGZ44510.1"/>
    </source>
</evidence>
<dbReference type="PANTHER" id="PTHR21485:SF3">
    <property type="entry name" value="N-ACYLNEURAMINATE CYTIDYLYLTRANSFERASE"/>
    <property type="match status" value="1"/>
</dbReference>
<evidence type="ECO:0000313" key="8">
    <source>
        <dbReference type="Proteomes" id="UP001318301"/>
    </source>
</evidence>
<dbReference type="Gene3D" id="3.40.50.1000">
    <property type="entry name" value="HAD superfamily/HAD-like"/>
    <property type="match status" value="1"/>
</dbReference>
<dbReference type="InterPro" id="IPR023214">
    <property type="entry name" value="HAD_sf"/>
</dbReference>
<comment type="caution">
    <text evidence="7">The sequence shown here is derived from an EMBL/GenBank/DDBJ whole genome shotgun (WGS) entry which is preliminary data.</text>
</comment>
<dbReference type="Pfam" id="PF08282">
    <property type="entry name" value="Hydrolase_3"/>
    <property type="match status" value="1"/>
</dbReference>
<dbReference type="PANTHER" id="PTHR21485">
    <property type="entry name" value="HAD SUPERFAMILY MEMBERS CMAS AND KDSC"/>
    <property type="match status" value="1"/>
</dbReference>
<keyword evidence="6" id="KW-0460">Magnesium</keyword>
<comment type="cofactor">
    <cofactor evidence="1">
        <name>Mg(2+)</name>
        <dbReference type="ChEBI" id="CHEBI:18420"/>
    </cofactor>
</comment>
<evidence type="ECO:0000256" key="1">
    <source>
        <dbReference type="ARBA" id="ARBA00001946"/>
    </source>
</evidence>
<dbReference type="RefSeq" id="WP_166230841.1">
    <property type="nucleotide sequence ID" value="NZ_CBCSIJ010000003.1"/>
</dbReference>
<dbReference type="NCBIfam" id="TIGR01670">
    <property type="entry name" value="KdsC-phosphatas"/>
    <property type="match status" value="1"/>
</dbReference>
<keyword evidence="8" id="KW-1185">Reference proteome</keyword>
<dbReference type="SFLD" id="SFLDG01138">
    <property type="entry name" value="C1.6.2:_Deoxy-d-mannose-octulo"/>
    <property type="match status" value="1"/>
</dbReference>
<sequence length="163" mass="17820">MMQLDTIKLVLTDCDGVLTDGGVYYGEAGEVLKKFNIRDGMGVERLRKLRGIQTGIITGEVSPSLVKRAEKLQISELHLGIKDKERVLAEILKKYDLQPSHIAYIGDDVNDLVVLPFVGVFFCPADAVDQVKKVATNILQSNGGAGCFREMAELILEAQGIIS</sequence>
<organism evidence="7 8">
    <name type="scientific">Aquirufa beregesia</name>
    <dbReference type="NCBI Taxonomy" id="2516556"/>
    <lineage>
        <taxon>Bacteria</taxon>
        <taxon>Pseudomonadati</taxon>
        <taxon>Bacteroidota</taxon>
        <taxon>Cytophagia</taxon>
        <taxon>Cytophagales</taxon>
        <taxon>Flectobacillaceae</taxon>
        <taxon>Aquirufa</taxon>
    </lineage>
</organism>
<keyword evidence="5" id="KW-0378">Hydrolase</keyword>
<evidence type="ECO:0000256" key="5">
    <source>
        <dbReference type="ARBA" id="ARBA00022801"/>
    </source>
</evidence>
<protein>
    <submittedName>
        <fullName evidence="7">3-deoxy-D-manno-octulosonate 8-phosphate phosphatase</fullName>
    </submittedName>
</protein>
<name>A0ABX0EX58_9BACT</name>
<comment type="subunit">
    <text evidence="3">Homotetramer.</text>
</comment>
<proteinExistence type="inferred from homology"/>
<dbReference type="Proteomes" id="UP001318301">
    <property type="component" value="Unassembled WGS sequence"/>
</dbReference>
<dbReference type="SFLD" id="SFLDG01136">
    <property type="entry name" value="C1.6:_Phosphoserine_Phosphatas"/>
    <property type="match status" value="1"/>
</dbReference>
<gene>
    <name evidence="7" type="ORF">EWU23_08485</name>
</gene>
<keyword evidence="4" id="KW-0479">Metal-binding</keyword>
<reference evidence="7 8" key="1">
    <citation type="submission" date="2019-02" db="EMBL/GenBank/DDBJ databases">
        <title>Genome of a new Bacteroidetes strain.</title>
        <authorList>
            <person name="Pitt A."/>
        </authorList>
    </citation>
    <scope>NUCLEOTIDE SEQUENCE [LARGE SCALE GENOMIC DNA]</scope>
    <source>
        <strain evidence="7 8">50C-KIRBA</strain>
    </source>
</reference>
<dbReference type="InterPro" id="IPR050793">
    <property type="entry name" value="CMP-NeuNAc_synthase"/>
</dbReference>
<dbReference type="InterPro" id="IPR036412">
    <property type="entry name" value="HAD-like_sf"/>
</dbReference>
<dbReference type="InterPro" id="IPR010023">
    <property type="entry name" value="KdsC_fam"/>
</dbReference>
<dbReference type="SFLD" id="SFLDS00003">
    <property type="entry name" value="Haloacid_Dehalogenase"/>
    <property type="match status" value="1"/>
</dbReference>